<gene>
    <name evidence="2" type="ORF">LCGC14_0747290</name>
</gene>
<organism evidence="2">
    <name type="scientific">marine sediment metagenome</name>
    <dbReference type="NCBI Taxonomy" id="412755"/>
    <lineage>
        <taxon>unclassified sequences</taxon>
        <taxon>metagenomes</taxon>
        <taxon>ecological metagenomes</taxon>
    </lineage>
</organism>
<dbReference type="AlphaFoldDB" id="A0A0F9Q966"/>
<protein>
    <submittedName>
        <fullName evidence="2">Uncharacterized protein</fullName>
    </submittedName>
</protein>
<reference evidence="2" key="1">
    <citation type="journal article" date="2015" name="Nature">
        <title>Complex archaea that bridge the gap between prokaryotes and eukaryotes.</title>
        <authorList>
            <person name="Spang A."/>
            <person name="Saw J.H."/>
            <person name="Jorgensen S.L."/>
            <person name="Zaremba-Niedzwiedzka K."/>
            <person name="Martijn J."/>
            <person name="Lind A.E."/>
            <person name="van Eijk R."/>
            <person name="Schleper C."/>
            <person name="Guy L."/>
            <person name="Ettema T.J."/>
        </authorList>
    </citation>
    <scope>NUCLEOTIDE SEQUENCE</scope>
</reference>
<proteinExistence type="predicted"/>
<evidence type="ECO:0000313" key="2">
    <source>
        <dbReference type="EMBL" id="KKN39039.1"/>
    </source>
</evidence>
<accession>A0A0F9Q966</accession>
<sequence length="405" mass="42387">MAVTFAGGFGEQLGGLAGDLGKVGQLKLLREQASAKTKAANIKRADGFIKQALDILAAGGTLAPSFMKSMVQTAIKLNPDERLKYEAVGKSLLGIPAQGSPEDLERQAAEAAASREPIPEAAERAGAITEEQQAATPGAGKRLFQGTTAEGKEQEFVVDLENNTVTPVGPSGIPLSVQATKVEDLVGGQGTIKKLREQETATRVVLGDIQRMKQQLLEGKTFTSVVSGAVRSVNSLVGTALQASAALGFDDRNKLNPEQYDLEGFFGEEAAKSAAFKSNIVKLAYAIARSAEPGGRLAETDVENALKQLGTDSGDKAVIAATLDEVASGAVRGFKAAFTTVDRQSPGSFGEFPPDFADLLKPSGATDDSQELPEGIPPGSKLLDVKTKDGLPVYETPDGERLVVF</sequence>
<dbReference type="EMBL" id="LAZR01001786">
    <property type="protein sequence ID" value="KKN39039.1"/>
    <property type="molecule type" value="Genomic_DNA"/>
</dbReference>
<feature type="region of interest" description="Disordered" evidence="1">
    <location>
        <begin position="362"/>
        <end position="383"/>
    </location>
</feature>
<comment type="caution">
    <text evidence="2">The sequence shown here is derived from an EMBL/GenBank/DDBJ whole genome shotgun (WGS) entry which is preliminary data.</text>
</comment>
<name>A0A0F9Q966_9ZZZZ</name>
<evidence type="ECO:0000256" key="1">
    <source>
        <dbReference type="SAM" id="MobiDB-lite"/>
    </source>
</evidence>